<dbReference type="AlphaFoldDB" id="A0A1S3J4A1"/>
<dbReference type="GeneID" id="106169957"/>
<protein>
    <submittedName>
        <fullName evidence="11">Fatty acid desaturase 2 isoform X2</fullName>
    </submittedName>
</protein>
<dbReference type="InterPro" id="IPR012171">
    <property type="entry name" value="Fatty_acid_desaturase"/>
</dbReference>
<dbReference type="InParanoid" id="A0A1S3J4A1"/>
<dbReference type="OrthoDB" id="260091at2759"/>
<comment type="similarity">
    <text evidence="2">Belongs to the fatty acid desaturase type 1 family.</text>
</comment>
<dbReference type="InterPro" id="IPR001199">
    <property type="entry name" value="Cyt_B5-like_heme/steroid-bd"/>
</dbReference>
<keyword evidence="4 8" id="KW-1133">Transmembrane helix</keyword>
<dbReference type="PANTHER" id="PTHR19353:SF88">
    <property type="entry name" value="DELTA(5) FATTY ACID DESATURASE FAT-4"/>
    <property type="match status" value="1"/>
</dbReference>
<evidence type="ECO:0000256" key="1">
    <source>
        <dbReference type="ARBA" id="ARBA00004141"/>
    </source>
</evidence>
<feature type="transmembrane region" description="Helical" evidence="8">
    <location>
        <begin position="252"/>
        <end position="270"/>
    </location>
</feature>
<dbReference type="PIRSF" id="PIRSF015921">
    <property type="entry name" value="FA_sphinglp_des"/>
    <property type="match status" value="1"/>
</dbReference>
<evidence type="ECO:0000256" key="5">
    <source>
        <dbReference type="ARBA" id="ARBA00023002"/>
    </source>
</evidence>
<evidence type="ECO:0000313" key="11">
    <source>
        <dbReference type="RefSeq" id="XP_013405091.1"/>
    </source>
</evidence>
<keyword evidence="6" id="KW-0443">Lipid metabolism</keyword>
<evidence type="ECO:0000256" key="8">
    <source>
        <dbReference type="SAM" id="Phobius"/>
    </source>
</evidence>
<dbReference type="Gene3D" id="3.10.120.10">
    <property type="entry name" value="Cytochrome b5-like heme/steroid binding domain"/>
    <property type="match status" value="1"/>
</dbReference>
<dbReference type="PANTHER" id="PTHR19353">
    <property type="entry name" value="FATTY ACID DESATURASE 2"/>
    <property type="match status" value="1"/>
</dbReference>
<dbReference type="SMART" id="SM01117">
    <property type="entry name" value="Cyt-b5"/>
    <property type="match status" value="1"/>
</dbReference>
<evidence type="ECO:0000256" key="3">
    <source>
        <dbReference type="ARBA" id="ARBA00022692"/>
    </source>
</evidence>
<dbReference type="PROSITE" id="PS50255">
    <property type="entry name" value="CYTOCHROME_B5_2"/>
    <property type="match status" value="1"/>
</dbReference>
<feature type="transmembrane region" description="Helical" evidence="8">
    <location>
        <begin position="120"/>
        <end position="140"/>
    </location>
</feature>
<dbReference type="FunCoup" id="A0A1S3J4A1">
    <property type="interactions" value="774"/>
</dbReference>
<dbReference type="STRING" id="7574.A0A1S3J4A1"/>
<evidence type="ECO:0000256" key="4">
    <source>
        <dbReference type="ARBA" id="ARBA00022989"/>
    </source>
</evidence>
<accession>A0A1S3J4A1</accession>
<evidence type="ECO:0000256" key="7">
    <source>
        <dbReference type="ARBA" id="ARBA00023136"/>
    </source>
</evidence>
<keyword evidence="5" id="KW-0560">Oxidoreductase</keyword>
<dbReference type="RefSeq" id="XP_013405091.1">
    <property type="nucleotide sequence ID" value="XM_013549637.2"/>
</dbReference>
<dbReference type="InterPro" id="IPR036400">
    <property type="entry name" value="Cyt_B5-like_heme/steroid_sf"/>
</dbReference>
<evidence type="ECO:0000259" key="9">
    <source>
        <dbReference type="PROSITE" id="PS50255"/>
    </source>
</evidence>
<dbReference type="KEGG" id="lak:106169957"/>
<keyword evidence="10" id="KW-1185">Reference proteome</keyword>
<dbReference type="GO" id="GO:0016020">
    <property type="term" value="C:membrane"/>
    <property type="evidence" value="ECO:0007669"/>
    <property type="project" value="UniProtKB-SubCell"/>
</dbReference>
<dbReference type="SUPFAM" id="SSF55856">
    <property type="entry name" value="Cytochrome b5-like heme/steroid binding domain"/>
    <property type="match status" value="1"/>
</dbReference>
<evidence type="ECO:0000256" key="6">
    <source>
        <dbReference type="ARBA" id="ARBA00023098"/>
    </source>
</evidence>
<name>A0A1S3J4A1_LINAN</name>
<comment type="subcellular location">
    <subcellularLocation>
        <location evidence="1">Membrane</location>
        <topology evidence="1">Multi-pass membrane protein</topology>
    </subcellularLocation>
</comment>
<dbReference type="Pfam" id="PF00173">
    <property type="entry name" value="Cyt-b5"/>
    <property type="match status" value="1"/>
</dbReference>
<proteinExistence type="inferred from homology"/>
<reference evidence="11" key="1">
    <citation type="submission" date="2025-08" db="UniProtKB">
        <authorList>
            <consortium name="RefSeq"/>
        </authorList>
    </citation>
    <scope>IDENTIFICATION</scope>
    <source>
        <tissue evidence="11">Gonads</tissue>
    </source>
</reference>
<evidence type="ECO:0000313" key="10">
    <source>
        <dbReference type="Proteomes" id="UP000085678"/>
    </source>
</evidence>
<feature type="domain" description="Cytochrome b5 heme-binding" evidence="9">
    <location>
        <begin position="13"/>
        <end position="90"/>
    </location>
</feature>
<dbReference type="GO" id="GO:0016717">
    <property type="term" value="F:oxidoreductase activity, acting on paired donors, with oxidation of a pair of donors resulting in the reduction of molecular oxygen to two molecules of water"/>
    <property type="evidence" value="ECO:0007669"/>
    <property type="project" value="TreeGrafter"/>
</dbReference>
<dbReference type="InterPro" id="IPR005804">
    <property type="entry name" value="FA_desaturase_dom"/>
</dbReference>
<organism evidence="10 11">
    <name type="scientific">Lingula anatina</name>
    <name type="common">Brachiopod</name>
    <name type="synonym">Lingula unguis</name>
    <dbReference type="NCBI Taxonomy" id="7574"/>
    <lineage>
        <taxon>Eukaryota</taxon>
        <taxon>Metazoa</taxon>
        <taxon>Spiralia</taxon>
        <taxon>Lophotrochozoa</taxon>
        <taxon>Brachiopoda</taxon>
        <taxon>Linguliformea</taxon>
        <taxon>Lingulata</taxon>
        <taxon>Lingulida</taxon>
        <taxon>Linguloidea</taxon>
        <taxon>Lingulidae</taxon>
        <taxon>Lingula</taxon>
    </lineage>
</organism>
<keyword evidence="7 8" id="KW-0472">Membrane</keyword>
<dbReference type="Pfam" id="PF00487">
    <property type="entry name" value="FA_desaturase"/>
    <property type="match status" value="1"/>
</dbReference>
<sequence>MGKGGNRNANSELTEYTWDEIRGHTSLVDRWLVIDGLVYDITNWSKKHPGGAKVMGHFAGQDATEAWAALHNDKELVAKYMKPLLVGKVKEPGNVSEIEEDMRSLRKAAEDMGLFKVNPWFYVAHFFSIIACEVIGYLIIANYGTSWTAFLAASFFLLISQGQAGWTQHDYGHLSVFNSRKLNHLMHEVVIGGIKAASSHWWNFRHFQHHVKPNVYVKDPDITLPYVFLLGDKMPSWWGEKKKGFMPYQFQHHYFFLFGPPALLPVYFHIENLYFLFKRKEWWDLFWMLTFFTRWFHLYGPYLGGWGTLGLYFFVRFLESHWFVWVTQMNHIPMDIDKDQQRDWFSQQLAAACNVEPGYFNDWFTGHLNYQIEHHLFPTMPRHNYHKVAPLVKSMCKKHQIPYLSKPLLTAFGDIVRSLKKSGNIWHEAYYDM</sequence>
<dbReference type="GO" id="GO:0006629">
    <property type="term" value="P:lipid metabolic process"/>
    <property type="evidence" value="ECO:0007669"/>
    <property type="project" value="UniProtKB-KW"/>
</dbReference>
<dbReference type="Proteomes" id="UP000085678">
    <property type="component" value="Unplaced"/>
</dbReference>
<gene>
    <name evidence="11" type="primary">LOC106169957</name>
</gene>
<dbReference type="CDD" id="cd03506">
    <property type="entry name" value="Delta6-FADS-like"/>
    <property type="match status" value="1"/>
</dbReference>
<evidence type="ECO:0000256" key="2">
    <source>
        <dbReference type="ARBA" id="ARBA00009295"/>
    </source>
</evidence>
<keyword evidence="3 8" id="KW-0812">Transmembrane</keyword>